<dbReference type="GO" id="GO:0015630">
    <property type="term" value="C:microtubule cytoskeleton"/>
    <property type="evidence" value="ECO:0007669"/>
    <property type="project" value="UniProtKB-UniRule"/>
</dbReference>
<feature type="coiled-coil region" evidence="4">
    <location>
        <begin position="226"/>
        <end position="296"/>
    </location>
</feature>
<dbReference type="GO" id="GO:0005634">
    <property type="term" value="C:nucleus"/>
    <property type="evidence" value="ECO:0007669"/>
    <property type="project" value="TreeGrafter"/>
</dbReference>
<keyword evidence="3" id="KW-0969">Cilium</keyword>
<keyword evidence="3" id="KW-0966">Cell projection</keyword>
<comment type="subcellular location">
    <subcellularLocation>
        <location evidence="3">Cytoplasm</location>
        <location evidence="3">Cytoskeleton</location>
        <location evidence="3">Cilium axoneme</location>
    </subcellularLocation>
</comment>
<reference evidence="5" key="1">
    <citation type="submission" date="2022-07" db="EMBL/GenBank/DDBJ databases">
        <title>Chromosome-level genome of Muraenolepis orangiensis.</title>
        <authorList>
            <person name="Kim J."/>
        </authorList>
    </citation>
    <scope>NUCLEOTIDE SEQUENCE</scope>
    <source>
        <strain evidence="5">KU_S4_2022</strain>
        <tissue evidence="5">Muscle</tissue>
    </source>
</reference>
<evidence type="ECO:0000256" key="3">
    <source>
        <dbReference type="RuleBase" id="RU367040"/>
    </source>
</evidence>
<evidence type="ECO:0000256" key="2">
    <source>
        <dbReference type="ARBA" id="ARBA00022490"/>
    </source>
</evidence>
<evidence type="ECO:0000256" key="1">
    <source>
        <dbReference type="ARBA" id="ARBA00007209"/>
    </source>
</evidence>
<dbReference type="Proteomes" id="UP001148018">
    <property type="component" value="Unassembled WGS sequence"/>
</dbReference>
<dbReference type="InterPro" id="IPR048256">
    <property type="entry name" value="Tektin-like"/>
</dbReference>
<dbReference type="PANTHER" id="PTHR19960:SF7">
    <property type="entry name" value="TEKTIN"/>
    <property type="match status" value="1"/>
</dbReference>
<evidence type="ECO:0000313" key="6">
    <source>
        <dbReference type="Proteomes" id="UP001148018"/>
    </source>
</evidence>
<dbReference type="InterPro" id="IPR000435">
    <property type="entry name" value="Tektins"/>
</dbReference>
<dbReference type="AlphaFoldDB" id="A0A9Q0EQB5"/>
<keyword evidence="6" id="KW-1185">Reference proteome</keyword>
<dbReference type="OrthoDB" id="440745at2759"/>
<proteinExistence type="inferred from homology"/>
<comment type="caution">
    <text evidence="5">The sequence shown here is derived from an EMBL/GenBank/DDBJ whole genome shotgun (WGS) entry which is preliminary data.</text>
</comment>
<sequence>MSTIATKPALHHSVDDWRTNNHQLSAAAEHERHVSHGVRQEGRSLRNETTSKTFWDESDTRQRLDERIWDVSRCRDSLESCALEVDQEMEALTVSKEELEQALVATAVPLEVAQDCLTLRQGRRGLELVSDPAEEQLKQEVRLLESVQQVLQQHIGHAFEQLCVLQEARHQLTMDLQNKMDALEVDQTCLSLTLKSAHISLKPNPMRIPTGTVTPQEWAQFSQFNVASAQEAMHASQQMRETLQNEVQTQRRATEFALRKRTHHEQQAHHQLQWQLKTTEDEISEMEEDIRALHQDLQVKTFSLKLAHTRLENRTCRPGSDLCRDQVQLGLVKEVQQLEASIKALDQKLGEAQHCLQKMLLHRARMTQDLSRKQEALSLEQRSLNTRHRLTDSDTAAVPGDRPAVTGVVPLTNSCGRSILKMLA</sequence>
<dbReference type="EMBL" id="JANIIK010000039">
    <property type="protein sequence ID" value="KAJ3609695.1"/>
    <property type="molecule type" value="Genomic_DNA"/>
</dbReference>
<protein>
    <recommendedName>
        <fullName evidence="3">Tektin</fullName>
    </recommendedName>
</protein>
<gene>
    <name evidence="5" type="ORF">NHX12_024206</name>
</gene>
<dbReference type="PRINTS" id="PR00511">
    <property type="entry name" value="TEKTIN"/>
</dbReference>
<dbReference type="GO" id="GO:0060271">
    <property type="term" value="P:cilium assembly"/>
    <property type="evidence" value="ECO:0007669"/>
    <property type="project" value="UniProtKB-UniRule"/>
</dbReference>
<dbReference type="Pfam" id="PF03148">
    <property type="entry name" value="Tektin"/>
    <property type="match status" value="1"/>
</dbReference>
<dbReference type="GO" id="GO:0005930">
    <property type="term" value="C:axoneme"/>
    <property type="evidence" value="ECO:0007669"/>
    <property type="project" value="UniProtKB-SubCell"/>
</dbReference>
<name>A0A9Q0EQB5_9TELE</name>
<comment type="similarity">
    <text evidence="1 3">Belongs to the tektin family.</text>
</comment>
<keyword evidence="3" id="KW-0282">Flagellum</keyword>
<organism evidence="5 6">
    <name type="scientific">Muraenolepis orangiensis</name>
    <name type="common">Patagonian moray cod</name>
    <dbReference type="NCBI Taxonomy" id="630683"/>
    <lineage>
        <taxon>Eukaryota</taxon>
        <taxon>Metazoa</taxon>
        <taxon>Chordata</taxon>
        <taxon>Craniata</taxon>
        <taxon>Vertebrata</taxon>
        <taxon>Euteleostomi</taxon>
        <taxon>Actinopterygii</taxon>
        <taxon>Neopterygii</taxon>
        <taxon>Teleostei</taxon>
        <taxon>Neoteleostei</taxon>
        <taxon>Acanthomorphata</taxon>
        <taxon>Zeiogadaria</taxon>
        <taxon>Gadariae</taxon>
        <taxon>Gadiformes</taxon>
        <taxon>Muraenolepidoidei</taxon>
        <taxon>Muraenolepididae</taxon>
        <taxon>Muraenolepis</taxon>
    </lineage>
</organism>
<dbReference type="GO" id="GO:0060294">
    <property type="term" value="P:cilium movement involved in cell motility"/>
    <property type="evidence" value="ECO:0007669"/>
    <property type="project" value="UniProtKB-UniRule"/>
</dbReference>
<evidence type="ECO:0000313" key="5">
    <source>
        <dbReference type="EMBL" id="KAJ3609695.1"/>
    </source>
</evidence>
<accession>A0A9Q0EQB5</accession>
<dbReference type="PANTHER" id="PTHR19960">
    <property type="entry name" value="TEKTIN"/>
    <property type="match status" value="1"/>
</dbReference>
<evidence type="ECO:0000256" key="4">
    <source>
        <dbReference type="SAM" id="Coils"/>
    </source>
</evidence>
<keyword evidence="4" id="KW-0175">Coiled coil</keyword>
<keyword evidence="2" id="KW-0963">Cytoplasm</keyword>